<keyword evidence="2" id="KW-0653">Protein transport</keyword>
<feature type="domain" description="SecA family profile" evidence="4">
    <location>
        <begin position="1"/>
        <end position="65"/>
    </location>
</feature>
<dbReference type="PANTHER" id="PTHR30612">
    <property type="entry name" value="SECA INNER MEMBRANE COMPONENT OF SEC PROTEIN SECRETION SYSTEM"/>
    <property type="match status" value="1"/>
</dbReference>
<dbReference type="GO" id="GO:0017038">
    <property type="term" value="P:protein import"/>
    <property type="evidence" value="ECO:0007669"/>
    <property type="project" value="InterPro"/>
</dbReference>
<dbReference type="Gene3D" id="3.40.50.300">
    <property type="entry name" value="P-loop containing nucleotide triphosphate hydrolases"/>
    <property type="match status" value="1"/>
</dbReference>
<dbReference type="GO" id="GO:0005524">
    <property type="term" value="F:ATP binding"/>
    <property type="evidence" value="ECO:0007669"/>
    <property type="project" value="InterPro"/>
</dbReference>
<dbReference type="AlphaFoldDB" id="A0A380F8S5"/>
<dbReference type="InterPro" id="IPR000185">
    <property type="entry name" value="SecA"/>
</dbReference>
<dbReference type="InterPro" id="IPR027417">
    <property type="entry name" value="P-loop_NTPase"/>
</dbReference>
<evidence type="ECO:0000256" key="2">
    <source>
        <dbReference type="ARBA" id="ARBA00022927"/>
    </source>
</evidence>
<dbReference type="GO" id="GO:0006886">
    <property type="term" value="P:intracellular protein transport"/>
    <property type="evidence" value="ECO:0007669"/>
    <property type="project" value="InterPro"/>
</dbReference>
<dbReference type="InterPro" id="IPR011115">
    <property type="entry name" value="SecA_DEAD"/>
</dbReference>
<dbReference type="GO" id="GO:0031522">
    <property type="term" value="C:cell envelope Sec protein transport complex"/>
    <property type="evidence" value="ECO:0007669"/>
    <property type="project" value="TreeGrafter"/>
</dbReference>
<evidence type="ECO:0000256" key="1">
    <source>
        <dbReference type="ARBA" id="ARBA00022475"/>
    </source>
</evidence>
<evidence type="ECO:0000313" key="5">
    <source>
        <dbReference type="EMBL" id="SUM30602.1"/>
    </source>
</evidence>
<proteinExistence type="predicted"/>
<name>A0A380F8S5_STAGA</name>
<reference evidence="5 6" key="1">
    <citation type="submission" date="2018-06" db="EMBL/GenBank/DDBJ databases">
        <authorList>
            <consortium name="Pathogen Informatics"/>
            <person name="Doyle S."/>
        </authorList>
    </citation>
    <scope>NUCLEOTIDE SEQUENCE [LARGE SCALE GENOMIC DNA]</scope>
    <source>
        <strain evidence="5 6">NCTC12195</strain>
    </source>
</reference>
<keyword evidence="3" id="KW-0811">Translocation</keyword>
<dbReference type="Proteomes" id="UP000255277">
    <property type="component" value="Unassembled WGS sequence"/>
</dbReference>
<dbReference type="PROSITE" id="PS51196">
    <property type="entry name" value="SECA_MOTOR_DEAD"/>
    <property type="match status" value="1"/>
</dbReference>
<dbReference type="GO" id="GO:0005886">
    <property type="term" value="C:plasma membrane"/>
    <property type="evidence" value="ECO:0007669"/>
    <property type="project" value="TreeGrafter"/>
</dbReference>
<keyword evidence="1" id="KW-0472">Membrane</keyword>
<accession>A0A380F8S5</accession>
<keyword evidence="1" id="KW-1003">Cell membrane</keyword>
<dbReference type="EMBL" id="UHDK01000001">
    <property type="protein sequence ID" value="SUM30602.1"/>
    <property type="molecule type" value="Genomic_DNA"/>
</dbReference>
<evidence type="ECO:0000313" key="6">
    <source>
        <dbReference type="Proteomes" id="UP000255277"/>
    </source>
</evidence>
<gene>
    <name evidence="5" type="primary">secA_1</name>
    <name evidence="5" type="ORF">NCTC12195_00001</name>
</gene>
<protein>
    <submittedName>
        <fullName evidence="5">Preprotein translocase subunit SecA</fullName>
    </submittedName>
</protein>
<evidence type="ECO:0000256" key="3">
    <source>
        <dbReference type="ARBA" id="ARBA00023010"/>
    </source>
</evidence>
<organism evidence="5 6">
    <name type="scientific">Staphylococcus gallinarum</name>
    <dbReference type="NCBI Taxonomy" id="1293"/>
    <lineage>
        <taxon>Bacteria</taxon>
        <taxon>Bacillati</taxon>
        <taxon>Bacillota</taxon>
        <taxon>Bacilli</taxon>
        <taxon>Bacillales</taxon>
        <taxon>Staphylococcaceae</taxon>
        <taxon>Staphylococcus</taxon>
    </lineage>
</organism>
<dbReference type="GO" id="GO:0005829">
    <property type="term" value="C:cytosol"/>
    <property type="evidence" value="ECO:0007669"/>
    <property type="project" value="TreeGrafter"/>
</dbReference>
<evidence type="ECO:0000259" key="4">
    <source>
        <dbReference type="PROSITE" id="PS51196"/>
    </source>
</evidence>
<dbReference type="GO" id="GO:0006605">
    <property type="term" value="P:protein targeting"/>
    <property type="evidence" value="ECO:0007669"/>
    <property type="project" value="InterPro"/>
</dbReference>
<dbReference type="PANTHER" id="PTHR30612:SF0">
    <property type="entry name" value="CHLOROPLAST PROTEIN-TRANSPORTING ATPASE"/>
    <property type="match status" value="1"/>
</dbReference>
<keyword evidence="2" id="KW-0813">Transport</keyword>
<dbReference type="PRINTS" id="PR00906">
    <property type="entry name" value="SECA"/>
</dbReference>
<sequence length="65" mass="7153">MKQVWRVLGMYPKDVQVLGAITLHEGDIAEMQTGEGKTLTATMPLYLNALTKKGAYLITTNDLLS</sequence>
<dbReference type="InterPro" id="IPR014018">
    <property type="entry name" value="SecA_motor_DEAD"/>
</dbReference>
<dbReference type="GO" id="GO:0043952">
    <property type="term" value="P:protein transport by the Sec complex"/>
    <property type="evidence" value="ECO:0007669"/>
    <property type="project" value="TreeGrafter"/>
</dbReference>
<dbReference type="SUPFAM" id="SSF52540">
    <property type="entry name" value="P-loop containing nucleoside triphosphate hydrolases"/>
    <property type="match status" value="1"/>
</dbReference>
<dbReference type="Pfam" id="PF07517">
    <property type="entry name" value="SecA_DEAD"/>
    <property type="match status" value="1"/>
</dbReference>